<evidence type="ECO:0000313" key="2">
    <source>
        <dbReference type="Proteomes" id="UP000295325"/>
    </source>
</evidence>
<dbReference type="InterPro" id="IPR006439">
    <property type="entry name" value="HAD-SF_hydro_IA"/>
</dbReference>
<dbReference type="FunFam" id="1.10.150.240:FF:000048">
    <property type="entry name" value="Haloacid dehalogenase-like hydrolase family protein"/>
    <property type="match status" value="1"/>
</dbReference>
<dbReference type="Pfam" id="PF13419">
    <property type="entry name" value="HAD_2"/>
    <property type="match status" value="1"/>
</dbReference>
<dbReference type="InterPro" id="IPR023214">
    <property type="entry name" value="HAD_sf"/>
</dbReference>
<reference evidence="1 2" key="1">
    <citation type="submission" date="2019-03" db="EMBL/GenBank/DDBJ databases">
        <title>Genomic Encyclopedia of Type Strains, Phase IV (KMG-IV): sequencing the most valuable type-strain genomes for metagenomic binning, comparative biology and taxonomic classification.</title>
        <authorList>
            <person name="Goeker M."/>
        </authorList>
    </citation>
    <scope>NUCLEOTIDE SEQUENCE [LARGE SCALE GENOMIC DNA]</scope>
    <source>
        <strain evidence="1 2">DSM 24455</strain>
    </source>
</reference>
<dbReference type="FunFam" id="3.40.50.1000:FF:000162">
    <property type="entry name" value="HAD-like protein"/>
    <property type="match status" value="1"/>
</dbReference>
<dbReference type="RefSeq" id="WP_207669301.1">
    <property type="nucleotide sequence ID" value="NZ_SOAZ01000010.1"/>
</dbReference>
<dbReference type="CDD" id="cd07505">
    <property type="entry name" value="HAD_BPGM-like"/>
    <property type="match status" value="1"/>
</dbReference>
<dbReference type="PRINTS" id="PR00413">
    <property type="entry name" value="HADHALOGNASE"/>
</dbReference>
<dbReference type="EMBL" id="SOAZ01000010">
    <property type="protein sequence ID" value="TDT60916.1"/>
    <property type="molecule type" value="Genomic_DNA"/>
</dbReference>
<dbReference type="AlphaFoldDB" id="A0A4R7KQE9"/>
<dbReference type="Proteomes" id="UP000295325">
    <property type="component" value="Unassembled WGS sequence"/>
</dbReference>
<dbReference type="PANTHER" id="PTHR18901">
    <property type="entry name" value="2-DEOXYGLUCOSE-6-PHOSPHATE PHOSPHATASE 2"/>
    <property type="match status" value="1"/>
</dbReference>
<dbReference type="InterPro" id="IPR041492">
    <property type="entry name" value="HAD_2"/>
</dbReference>
<keyword evidence="2" id="KW-1185">Reference proteome</keyword>
<evidence type="ECO:0000313" key="1">
    <source>
        <dbReference type="EMBL" id="TDT60916.1"/>
    </source>
</evidence>
<dbReference type="PANTHER" id="PTHR18901:SF38">
    <property type="entry name" value="PSEUDOURIDINE-5'-PHOSPHATASE"/>
    <property type="match status" value="1"/>
</dbReference>
<comment type="caution">
    <text evidence="1">The sequence shown here is derived from an EMBL/GenBank/DDBJ whole genome shotgun (WGS) entry which is preliminary data.</text>
</comment>
<sequence>MIREIEAVIFDMDGTLIDSMWVWKQVDIDFLKRRGIELPSDLQKSIEGLSFTETAIYFKNRFNLHESIDEIKQEWTDMVREYYTSVIEAKRGVKEFLNYLKKKGYKIGMATSNYMELVEAVLKRNDIYKYFDVIVTTCEVPRDKSFPDVFIETAKRLNVSPEKCLVFEDTPSAILGARAAGMKVIGVYDCHGTCAPKELQEIAEHIIEDFNDIVEHMNI</sequence>
<dbReference type="SUPFAM" id="SSF56784">
    <property type="entry name" value="HAD-like"/>
    <property type="match status" value="1"/>
</dbReference>
<proteinExistence type="predicted"/>
<dbReference type="NCBIfam" id="TIGR01509">
    <property type="entry name" value="HAD-SF-IA-v3"/>
    <property type="match status" value="1"/>
</dbReference>
<keyword evidence="1" id="KW-0378">Hydrolase</keyword>
<dbReference type="SFLD" id="SFLDG01129">
    <property type="entry name" value="C1.5:_HAD__Beta-PGM__Phosphata"/>
    <property type="match status" value="1"/>
</dbReference>
<dbReference type="GO" id="GO:0016791">
    <property type="term" value="F:phosphatase activity"/>
    <property type="evidence" value="ECO:0007669"/>
    <property type="project" value="TreeGrafter"/>
</dbReference>
<organism evidence="1 2">
    <name type="scientific">Fonticella tunisiensis</name>
    <dbReference type="NCBI Taxonomy" id="1096341"/>
    <lineage>
        <taxon>Bacteria</taxon>
        <taxon>Bacillati</taxon>
        <taxon>Bacillota</taxon>
        <taxon>Clostridia</taxon>
        <taxon>Eubacteriales</taxon>
        <taxon>Clostridiaceae</taxon>
        <taxon>Fonticella</taxon>
    </lineage>
</organism>
<gene>
    <name evidence="1" type="ORF">EDD71_11033</name>
</gene>
<dbReference type="Gene3D" id="1.10.150.240">
    <property type="entry name" value="Putative phosphatase, domain 2"/>
    <property type="match status" value="1"/>
</dbReference>
<dbReference type="Gene3D" id="3.40.50.1000">
    <property type="entry name" value="HAD superfamily/HAD-like"/>
    <property type="match status" value="1"/>
</dbReference>
<name>A0A4R7KQE9_9CLOT</name>
<dbReference type="SFLD" id="SFLDG01135">
    <property type="entry name" value="C1.5.6:_HAD__Beta-PGM__Phospha"/>
    <property type="match status" value="1"/>
</dbReference>
<dbReference type="SFLD" id="SFLDS00003">
    <property type="entry name" value="Haloacid_Dehalogenase"/>
    <property type="match status" value="1"/>
</dbReference>
<protein>
    <submittedName>
        <fullName evidence="1">HAD superfamily hydrolase (TIGR01509 family)/HAD superfamily hydrolase (TIGR01549 family)</fullName>
    </submittedName>
</protein>
<dbReference type="NCBIfam" id="TIGR01549">
    <property type="entry name" value="HAD-SF-IA-v1"/>
    <property type="match status" value="1"/>
</dbReference>
<dbReference type="InterPro" id="IPR023198">
    <property type="entry name" value="PGP-like_dom2"/>
</dbReference>
<dbReference type="InterPro" id="IPR036412">
    <property type="entry name" value="HAD-like_sf"/>
</dbReference>
<accession>A0A4R7KQE9</accession>